<protein>
    <submittedName>
        <fullName evidence="1">Uncharacterized protein</fullName>
    </submittedName>
</protein>
<evidence type="ECO:0000313" key="1">
    <source>
        <dbReference type="EMBL" id="SHL44052.1"/>
    </source>
</evidence>
<dbReference type="EMBL" id="FRBL01000003">
    <property type="protein sequence ID" value="SHL44052.1"/>
    <property type="molecule type" value="Genomic_DNA"/>
</dbReference>
<evidence type="ECO:0000313" key="2">
    <source>
        <dbReference type="Proteomes" id="UP000184420"/>
    </source>
</evidence>
<dbReference type="RefSeq" id="WP_073080134.1">
    <property type="nucleotide sequence ID" value="NZ_FRBL01000003.1"/>
</dbReference>
<dbReference type="OrthoDB" id="1033440at2"/>
<accession>A0A1M7AMM9</accession>
<dbReference type="Gene3D" id="2.60.40.2340">
    <property type="match status" value="1"/>
</dbReference>
<proteinExistence type="predicted"/>
<dbReference type="STRING" id="1419482.SAMN05444266_103347"/>
<name>A0A1M7AMM9_9BACT</name>
<keyword evidence="2" id="KW-1185">Reference proteome</keyword>
<dbReference type="PROSITE" id="PS51257">
    <property type="entry name" value="PROKAR_LIPOPROTEIN"/>
    <property type="match status" value="1"/>
</dbReference>
<dbReference type="AlphaFoldDB" id="A0A1M7AMM9"/>
<organism evidence="1 2">
    <name type="scientific">Chitinophaga jiangningensis</name>
    <dbReference type="NCBI Taxonomy" id="1419482"/>
    <lineage>
        <taxon>Bacteria</taxon>
        <taxon>Pseudomonadati</taxon>
        <taxon>Bacteroidota</taxon>
        <taxon>Chitinophagia</taxon>
        <taxon>Chitinophagales</taxon>
        <taxon>Chitinophagaceae</taxon>
        <taxon>Chitinophaga</taxon>
    </lineage>
</organism>
<sequence length="136" mass="15168">MKKFVIISGLILFFAGMISSCKKNDLPVDEDGLLITTRTDCYVSNFELLGSDFQTVRSKAPVIDTAAGTITQEVFYGADLKNLWPQLTLAQDCKLEPKITGKTDFSDLANPRQYTVVSGNRQVRKTYKIIITVQPK</sequence>
<reference evidence="1 2" key="1">
    <citation type="submission" date="2016-11" db="EMBL/GenBank/DDBJ databases">
        <authorList>
            <person name="Jaros S."/>
            <person name="Januszkiewicz K."/>
            <person name="Wedrychowicz H."/>
        </authorList>
    </citation>
    <scope>NUCLEOTIDE SEQUENCE [LARGE SCALE GENOMIC DNA]</scope>
    <source>
        <strain evidence="1 2">DSM 27406</strain>
    </source>
</reference>
<gene>
    <name evidence="1" type="ORF">SAMN05444266_103347</name>
</gene>
<dbReference type="Proteomes" id="UP000184420">
    <property type="component" value="Unassembled WGS sequence"/>
</dbReference>